<evidence type="ECO:0000313" key="8">
    <source>
        <dbReference type="EMBL" id="TQS81272.1"/>
    </source>
</evidence>
<proteinExistence type="inferred from homology"/>
<name>A0A8J8PAH3_9ARCH</name>
<dbReference type="UniPathway" id="UPA00569"/>
<dbReference type="PANTHER" id="PTHR43845">
    <property type="entry name" value="BLR5969 PROTEIN"/>
    <property type="match status" value="1"/>
</dbReference>
<dbReference type="AlphaFoldDB" id="A0A8J8PAH3"/>
<comment type="caution">
    <text evidence="8">The sequence shown here is derived from an EMBL/GenBank/DDBJ whole genome shotgun (WGS) entry which is preliminary data.</text>
</comment>
<evidence type="ECO:0000256" key="3">
    <source>
        <dbReference type="ARBA" id="ARBA00010915"/>
    </source>
</evidence>
<dbReference type="Gene3D" id="3.40.605.10">
    <property type="entry name" value="Aldehyde Dehydrogenase, Chain A, domain 1"/>
    <property type="match status" value="1"/>
</dbReference>
<evidence type="ECO:0000256" key="5">
    <source>
        <dbReference type="ARBA" id="ARBA00022857"/>
    </source>
</evidence>
<dbReference type="InterPro" id="IPR042099">
    <property type="entry name" value="ANL_N_sf"/>
</dbReference>
<protein>
    <recommendedName>
        <fullName evidence="4">long-chain-fatty-acyl-CoA reductase</fullName>
        <ecNumber evidence="4">1.2.1.50</ecNumber>
    </recommendedName>
</protein>
<evidence type="ECO:0000256" key="6">
    <source>
        <dbReference type="ARBA" id="ARBA00023223"/>
    </source>
</evidence>
<evidence type="ECO:0000256" key="1">
    <source>
        <dbReference type="ARBA" id="ARBA00003277"/>
    </source>
</evidence>
<comment type="function">
    <text evidence="1">LuxC is the fatty acid reductase enzyme responsible for synthesis of the aldehyde substrate for the luminescent reaction catalyzed by luciferase.</text>
</comment>
<evidence type="ECO:0000256" key="7">
    <source>
        <dbReference type="ARBA" id="ARBA00049412"/>
    </source>
</evidence>
<dbReference type="GO" id="GO:0016620">
    <property type="term" value="F:oxidoreductase activity, acting on the aldehyde or oxo group of donors, NAD or NADP as acceptor"/>
    <property type="evidence" value="ECO:0007669"/>
    <property type="project" value="InterPro"/>
</dbReference>
<dbReference type="GO" id="GO:0003995">
    <property type="term" value="F:acyl-CoA dehydrogenase activity"/>
    <property type="evidence" value="ECO:0007669"/>
    <property type="project" value="InterPro"/>
</dbReference>
<dbReference type="GO" id="GO:0008218">
    <property type="term" value="P:bioluminescence"/>
    <property type="evidence" value="ECO:0007669"/>
    <property type="project" value="UniProtKB-KW"/>
</dbReference>
<dbReference type="Pfam" id="PF05893">
    <property type="entry name" value="LuxC"/>
    <property type="match status" value="1"/>
</dbReference>
<dbReference type="InterPro" id="IPR016163">
    <property type="entry name" value="Ald_DH_C"/>
</dbReference>
<comment type="catalytic activity">
    <reaction evidence="7">
        <text>a long-chain fatty aldehyde + NADP(+) + CoA = a long-chain fatty acyl-CoA + NADPH + H(+)</text>
        <dbReference type="Rhea" id="RHEA:15437"/>
        <dbReference type="ChEBI" id="CHEBI:15378"/>
        <dbReference type="ChEBI" id="CHEBI:17176"/>
        <dbReference type="ChEBI" id="CHEBI:57287"/>
        <dbReference type="ChEBI" id="CHEBI:57783"/>
        <dbReference type="ChEBI" id="CHEBI:58349"/>
        <dbReference type="ChEBI" id="CHEBI:83139"/>
        <dbReference type="EC" id="1.2.1.50"/>
    </reaction>
</comment>
<dbReference type="Gene3D" id="3.40.50.12780">
    <property type="entry name" value="N-terminal domain of ligase-like"/>
    <property type="match status" value="1"/>
</dbReference>
<evidence type="ECO:0000313" key="9">
    <source>
        <dbReference type="Proteomes" id="UP000752814"/>
    </source>
</evidence>
<dbReference type="Gene3D" id="3.40.309.10">
    <property type="entry name" value="Aldehyde Dehydrogenase, Chain A, domain 2"/>
    <property type="match status" value="1"/>
</dbReference>
<evidence type="ECO:0000256" key="2">
    <source>
        <dbReference type="ARBA" id="ARBA00004908"/>
    </source>
</evidence>
<comment type="pathway">
    <text evidence="2">Lipid metabolism; fatty acid reduction for biolumincescence.</text>
</comment>
<dbReference type="Proteomes" id="UP000752814">
    <property type="component" value="Unassembled WGS sequence"/>
</dbReference>
<dbReference type="InterPro" id="IPR016161">
    <property type="entry name" value="Ald_DH/histidinol_DH"/>
</dbReference>
<dbReference type="PANTHER" id="PTHR43845:SF1">
    <property type="entry name" value="BLR5969 PROTEIN"/>
    <property type="match status" value="1"/>
</dbReference>
<keyword evidence="6" id="KW-0455">Luminescence</keyword>
<gene>
    <name evidence="8" type="ORF">A3207_05245</name>
</gene>
<dbReference type="InterPro" id="IPR016162">
    <property type="entry name" value="Ald_DH_N"/>
</dbReference>
<dbReference type="RefSeq" id="WP_400195058.1">
    <property type="nucleotide sequence ID" value="NZ_CAYAYE010000043.1"/>
</dbReference>
<dbReference type="SUPFAM" id="SSF56801">
    <property type="entry name" value="Acetyl-CoA synthetase-like"/>
    <property type="match status" value="1"/>
</dbReference>
<dbReference type="InterPro" id="IPR008670">
    <property type="entry name" value="CoA_reduct_LuxC"/>
</dbReference>
<keyword evidence="5" id="KW-0521">NADP</keyword>
<comment type="similarity">
    <text evidence="3">Belongs to the LuxC family.</text>
</comment>
<dbReference type="EMBL" id="LVVT01000024">
    <property type="protein sequence ID" value="TQS81272.1"/>
    <property type="molecule type" value="Genomic_DNA"/>
</dbReference>
<accession>A0A8J8PAH3</accession>
<reference evidence="8" key="1">
    <citation type="submission" date="2016-03" db="EMBL/GenBank/DDBJ databases">
        <authorList>
            <person name="Borrel G."/>
            <person name="Mccann A."/>
            <person name="O'Toole P.W."/>
        </authorList>
    </citation>
    <scope>NUCLEOTIDE SEQUENCE</scope>
    <source>
        <strain evidence="8">183</strain>
    </source>
</reference>
<sequence>MKHIWRGSLIDDGELLDNLRRLPDEINDTLQESLKTEDVLDACEKLSAVMLEYKDEKMKAALAEDECENPKEFLAELADNISRKSLTTKLCAELGTDRPFEIKRINYRTQNFEAWSPMGVLVHITAGNSIVVAPMAAVEGLLTGNINIIKVASNTGSFAAWFFSELSKYSNISKFIYMLRVSSKRKDVISEIIANADCVSVWGGEDAVSAIREMTPKGIPIVTWGHKISFAYVTPDSMDSAISGLVHSVCRNEQQSCSSPQCVLIDTDNTADVDKFAKMFSEALNSCGIPQKTPDLAQCAEITTVTELHKSDIYFNGGDIIEADDHTYRLLICYTPKFMPSPLFRTVWISPMPHNEVIKRLRGMRQYLQTAGLACNINDLAMLTDLLYRAGVTRVTPVGSMSVSYTGEPHDGVFAMPRFLKRVSMRTELPLTGILNLSELREPEEMHFNGKIQGKADYPPVPENGTRVLMKSGGTTGEPVYCSYTQNDFDKYIIEPSIEALLSRGLDPEKDVLADVLKCGNLYGGLNCFISVFDKMNAPHLSISGLDNFGMVADFMIKGKATAILGAPSYILRLFEENADKFKKYGRIKKIFFAGEHMSDGQKEYLKSFGLETLVPVLYGANETGSMGISCDYCPSGVYHVCSDIQHLEILKMDEDKPVDEGEVGRLIFTGFKRENGHTERYEIGDTGRWVEGPCQCGRKQPRFELLGRYGDVIRMGGTFFNYQKIGKILSDDLKYSGRLQLILERAGLNEKMIFCMENISISSEELTKVLLNSGYDSFMKTVPTGLVEIEARILSPDEFIINNVSIKLKSIIDRR</sequence>
<evidence type="ECO:0000256" key="4">
    <source>
        <dbReference type="ARBA" id="ARBA00013020"/>
    </source>
</evidence>
<dbReference type="SUPFAM" id="SSF53720">
    <property type="entry name" value="ALDH-like"/>
    <property type="match status" value="1"/>
</dbReference>
<organism evidence="8 9">
    <name type="scientific">Candidatus Methanomassiliicoccus intestinalis</name>
    <dbReference type="NCBI Taxonomy" id="1406512"/>
    <lineage>
        <taxon>Archaea</taxon>
        <taxon>Methanobacteriati</taxon>
        <taxon>Thermoplasmatota</taxon>
        <taxon>Thermoplasmata</taxon>
        <taxon>Methanomassiliicoccales</taxon>
        <taxon>Methanomassiliicoccaceae</taxon>
        <taxon>Methanomassiliicoccus</taxon>
    </lineage>
</organism>
<dbReference type="EC" id="1.2.1.50" evidence="4"/>